<evidence type="ECO:0000259" key="3">
    <source>
        <dbReference type="PROSITE" id="PS50838"/>
    </source>
</evidence>
<dbReference type="Pfam" id="PF01454">
    <property type="entry name" value="MAGE"/>
    <property type="match status" value="1"/>
</dbReference>
<dbReference type="InterPro" id="IPR002190">
    <property type="entry name" value="MHD_dom"/>
</dbReference>
<dbReference type="Gene3D" id="1.10.10.1210">
    <property type="entry name" value="MAGE homology domain, winged helix WH2 motif"/>
    <property type="match status" value="1"/>
</dbReference>
<dbReference type="GO" id="GO:0000122">
    <property type="term" value="P:negative regulation of transcription by RNA polymerase II"/>
    <property type="evidence" value="ECO:0007669"/>
    <property type="project" value="TreeGrafter"/>
</dbReference>
<proteinExistence type="predicted"/>
<dbReference type="InterPro" id="IPR041898">
    <property type="entry name" value="MAGE_WH1"/>
</dbReference>
<dbReference type="FunFam" id="1.10.10.1210:FF:000001">
    <property type="entry name" value="melanoma-associated antigen D1"/>
    <property type="match status" value="1"/>
</dbReference>
<dbReference type="PANTHER" id="PTHR11736">
    <property type="entry name" value="MELANOMA-ASSOCIATED ANTIGEN MAGE ANTIGEN"/>
    <property type="match status" value="1"/>
</dbReference>
<dbReference type="InterPro" id="IPR021072">
    <property type="entry name" value="MAGE_N"/>
</dbReference>
<feature type="region of interest" description="Disordered" evidence="2">
    <location>
        <begin position="309"/>
        <end position="346"/>
    </location>
</feature>
<evidence type="ECO:0000313" key="4">
    <source>
        <dbReference type="EMBL" id="KAF7462394.1"/>
    </source>
</evidence>
<sequence>MPRGLKNKFLAREKHQQAPSDPQDFEDFEEAAAAAATAEGFSSSLHSPPGTESRSSPQDPEKAQSTTTASAGVSCTTSDKVSNSQKEEGKSTSEATLSTDDSCEDLLTGKVGLLEQFLLYKYEMKQSITKEDMLKVVNQKYKNEFAEIFKRACEHLADVFVVDVREVDSTNHSYNLVSKLKLPNNGRIRAGRGLPKAGLLMNVLGMIFMKGDCASEEDIWRFLKTMHVYPGKKHFIYGEPKKLITKDLVRLKYLVYRQVVNSDPPRHEFLWGPRAHAETSKMQVLEFFAKINETAPSFFPTLYEEALKDEKERSQTTDATKPETTAKASEVPKASCPAASLTPVEV</sequence>
<evidence type="ECO:0000313" key="6">
    <source>
        <dbReference type="Proteomes" id="UP000335636"/>
    </source>
</evidence>
<evidence type="ECO:0000256" key="1">
    <source>
        <dbReference type="ARBA" id="ARBA00084104"/>
    </source>
</evidence>
<feature type="domain" description="MAGE" evidence="3">
    <location>
        <begin position="107"/>
        <end position="306"/>
    </location>
</feature>
<keyword evidence="1" id="KW-0825">Tumor antigen</keyword>
<dbReference type="Proteomes" id="UP000662637">
    <property type="component" value="Unassembled WGS sequence"/>
</dbReference>
<dbReference type="InterPro" id="IPR037445">
    <property type="entry name" value="MAGE"/>
</dbReference>
<feature type="compositionally biased region" description="Polar residues" evidence="2">
    <location>
        <begin position="316"/>
        <end position="327"/>
    </location>
</feature>
<gene>
    <name evidence="4" type="ORF">GHT09_012578</name>
    <name evidence="5" type="ORF">MONAX_5E001318</name>
</gene>
<organism evidence="5 6">
    <name type="scientific">Marmota monax</name>
    <name type="common">Woodchuck</name>
    <dbReference type="NCBI Taxonomy" id="9995"/>
    <lineage>
        <taxon>Eukaryota</taxon>
        <taxon>Metazoa</taxon>
        <taxon>Chordata</taxon>
        <taxon>Craniata</taxon>
        <taxon>Vertebrata</taxon>
        <taxon>Euteleostomi</taxon>
        <taxon>Mammalia</taxon>
        <taxon>Eutheria</taxon>
        <taxon>Euarchontoglires</taxon>
        <taxon>Glires</taxon>
        <taxon>Rodentia</taxon>
        <taxon>Sciuromorpha</taxon>
        <taxon>Sciuridae</taxon>
        <taxon>Xerinae</taxon>
        <taxon>Marmotini</taxon>
        <taxon>Marmota</taxon>
    </lineage>
</organism>
<name>A0A5E4D5A8_MARMO</name>
<dbReference type="PANTHER" id="PTHR11736:SF35">
    <property type="entry name" value="MELANOMA-ASSOCIATED ANTIGEN B5"/>
    <property type="match status" value="1"/>
</dbReference>
<reference evidence="5 6" key="1">
    <citation type="submission" date="2019-04" db="EMBL/GenBank/DDBJ databases">
        <authorList>
            <person name="Alioto T."/>
            <person name="Alioto T."/>
        </authorList>
    </citation>
    <scope>NUCLEOTIDE SEQUENCE [LARGE SCALE GENOMIC DNA]</scope>
</reference>
<feature type="compositionally biased region" description="Polar residues" evidence="2">
    <location>
        <begin position="40"/>
        <end position="84"/>
    </location>
</feature>
<dbReference type="AlphaFoldDB" id="A0A5E4D5A8"/>
<dbReference type="PROSITE" id="PS50838">
    <property type="entry name" value="MAGE"/>
    <property type="match status" value="1"/>
</dbReference>
<dbReference type="SMART" id="SM01373">
    <property type="entry name" value="MAGE"/>
    <property type="match status" value="1"/>
</dbReference>
<dbReference type="EMBL" id="CABDUW010002944">
    <property type="protein sequence ID" value="VTJ88422.1"/>
    <property type="molecule type" value="Genomic_DNA"/>
</dbReference>
<protein>
    <submittedName>
        <fullName evidence="4">Melanoma-associated antigen B5-like</fullName>
    </submittedName>
</protein>
<accession>A0A5E4D5A8</accession>
<dbReference type="EMBL" id="WJEC01008400">
    <property type="protein sequence ID" value="KAF7462394.1"/>
    <property type="molecule type" value="Genomic_DNA"/>
</dbReference>
<dbReference type="FunFam" id="1.10.10.1200:FF:000007">
    <property type="entry name" value="Melanoma-associated antigen C2"/>
    <property type="match status" value="1"/>
</dbReference>
<dbReference type="Gene3D" id="1.10.10.1200">
    <property type="entry name" value="MAGE homology domain, winged helix WH1 motif"/>
    <property type="match status" value="1"/>
</dbReference>
<dbReference type="InterPro" id="IPR041899">
    <property type="entry name" value="MAGE_WH2"/>
</dbReference>
<reference evidence="4" key="2">
    <citation type="submission" date="2020-08" db="EMBL/GenBank/DDBJ databases">
        <authorList>
            <person name="Shumante A."/>
            <person name="Zimin A.V."/>
            <person name="Puiu D."/>
            <person name="Salzberg S.L."/>
        </authorList>
    </citation>
    <scope>NUCLEOTIDE SEQUENCE</scope>
    <source>
        <strain evidence="4">WC2-LM</strain>
        <tissue evidence="4">Liver</tissue>
    </source>
</reference>
<dbReference type="SMART" id="SM01392">
    <property type="entry name" value="MAGE_N"/>
    <property type="match status" value="1"/>
</dbReference>
<evidence type="ECO:0000256" key="2">
    <source>
        <dbReference type="SAM" id="MobiDB-lite"/>
    </source>
</evidence>
<keyword evidence="6" id="KW-1185">Reference proteome</keyword>
<dbReference type="GO" id="GO:0005634">
    <property type="term" value="C:nucleus"/>
    <property type="evidence" value="ECO:0007669"/>
    <property type="project" value="TreeGrafter"/>
</dbReference>
<dbReference type="Proteomes" id="UP000335636">
    <property type="component" value="Unassembled WGS sequence"/>
</dbReference>
<evidence type="ECO:0000313" key="5">
    <source>
        <dbReference type="EMBL" id="VTJ88422.1"/>
    </source>
</evidence>
<feature type="region of interest" description="Disordered" evidence="2">
    <location>
        <begin position="1"/>
        <end position="98"/>
    </location>
</feature>
<dbReference type="Pfam" id="PF12440">
    <property type="entry name" value="MAGE_N"/>
    <property type="match status" value="1"/>
</dbReference>